<proteinExistence type="predicted"/>
<dbReference type="Proteomes" id="UP001187343">
    <property type="component" value="Unassembled WGS sequence"/>
</dbReference>
<name>A0AA88TKA9_9TELE</name>
<gene>
    <name evidence="1" type="ORF">Q8A67_017822</name>
</gene>
<comment type="caution">
    <text evidence="1">The sequence shown here is derived from an EMBL/GenBank/DDBJ whole genome shotgun (WGS) entry which is preliminary data.</text>
</comment>
<keyword evidence="2" id="KW-1185">Reference proteome</keyword>
<protein>
    <submittedName>
        <fullName evidence="1">Uncharacterized protein</fullName>
    </submittedName>
</protein>
<dbReference type="EMBL" id="JAUYZG010000017">
    <property type="protein sequence ID" value="KAK2884185.1"/>
    <property type="molecule type" value="Genomic_DNA"/>
</dbReference>
<reference evidence="1" key="1">
    <citation type="submission" date="2023-08" db="EMBL/GenBank/DDBJ databases">
        <title>Chromosome-level Genome Assembly of mud carp (Cirrhinus molitorella).</title>
        <authorList>
            <person name="Liu H."/>
        </authorList>
    </citation>
    <scope>NUCLEOTIDE SEQUENCE</scope>
    <source>
        <strain evidence="1">Prfri</strain>
        <tissue evidence="1">Muscle</tissue>
    </source>
</reference>
<accession>A0AA88TKA9</accession>
<organism evidence="1 2">
    <name type="scientific">Cirrhinus molitorella</name>
    <name type="common">mud carp</name>
    <dbReference type="NCBI Taxonomy" id="172907"/>
    <lineage>
        <taxon>Eukaryota</taxon>
        <taxon>Metazoa</taxon>
        <taxon>Chordata</taxon>
        <taxon>Craniata</taxon>
        <taxon>Vertebrata</taxon>
        <taxon>Euteleostomi</taxon>
        <taxon>Actinopterygii</taxon>
        <taxon>Neopterygii</taxon>
        <taxon>Teleostei</taxon>
        <taxon>Ostariophysi</taxon>
        <taxon>Cypriniformes</taxon>
        <taxon>Cyprinidae</taxon>
        <taxon>Labeoninae</taxon>
        <taxon>Labeonini</taxon>
        <taxon>Cirrhinus</taxon>
    </lineage>
</organism>
<evidence type="ECO:0000313" key="2">
    <source>
        <dbReference type="Proteomes" id="UP001187343"/>
    </source>
</evidence>
<sequence length="133" mass="14802">MLRSGHILAKNLTPSLRSSKQGPSMDIELIHVLSKALEDLDWSASEKPTHGCLDEWHLNKSRPEVHNKLTRTILDLTTSGTCKDGLNKSHPEVHNELTRTRRASYSACVHSSTSSAFLSKRQSLHIECPCSTT</sequence>
<evidence type="ECO:0000313" key="1">
    <source>
        <dbReference type="EMBL" id="KAK2884185.1"/>
    </source>
</evidence>
<dbReference type="AlphaFoldDB" id="A0AA88TKA9"/>